<sequence>MKRPVFFAALCCLMACPLAFAAMPFDANTSGQLYYALQNPSDPYHLAYMGYVGGAADALQAVSYVCRPPRTSYGAEDQLVENYLAANPAKWNQPASVSIGTALIKAFPCPSKRQ</sequence>
<reference evidence="2" key="1">
    <citation type="submission" date="2009-10" db="EMBL/GenBank/DDBJ databases">
        <title>Diversity of trophic interactions inside an arsenic-rich microbial ecosystem.</title>
        <authorList>
            <person name="Bertin P.N."/>
            <person name="Heinrich-Salmeron A."/>
            <person name="Pelletier E."/>
            <person name="Goulhen-Chollet F."/>
            <person name="Arsene-Ploetze F."/>
            <person name="Gallien S."/>
            <person name="Calteau A."/>
            <person name="Vallenet D."/>
            <person name="Casiot C."/>
            <person name="Chane-Woon-Ming B."/>
            <person name="Giloteaux L."/>
            <person name="Barakat M."/>
            <person name="Bonnefoy V."/>
            <person name="Bruneel O."/>
            <person name="Chandler M."/>
            <person name="Cleiss J."/>
            <person name="Duran R."/>
            <person name="Elbaz-Poulichet F."/>
            <person name="Fonknechten N."/>
            <person name="Lauga B."/>
            <person name="Mornico D."/>
            <person name="Ortet P."/>
            <person name="Schaeffer C."/>
            <person name="Siguier P."/>
            <person name="Alexander Thil Smith A."/>
            <person name="Van Dorsselaer A."/>
            <person name="Weissenbach J."/>
            <person name="Medigue C."/>
            <person name="Le Paslier D."/>
        </authorList>
    </citation>
    <scope>NUCLEOTIDE SEQUENCE</scope>
</reference>
<accession>E6PLG2</accession>
<evidence type="ECO:0000313" key="2">
    <source>
        <dbReference type="EMBL" id="CBH95763.1"/>
    </source>
</evidence>
<name>E6PLG2_9ZZZZ</name>
<comment type="caution">
    <text evidence="2">The sequence shown here is derived from an EMBL/GenBank/DDBJ whole genome shotgun (WGS) entry which is preliminary data.</text>
</comment>
<feature type="domain" description="Rap1a immunity protein" evidence="1">
    <location>
        <begin position="39"/>
        <end position="109"/>
    </location>
</feature>
<proteinExistence type="predicted"/>
<dbReference type="AlphaFoldDB" id="E6PLG2"/>
<dbReference type="EMBL" id="CABM01000011">
    <property type="protein sequence ID" value="CBH95763.1"/>
    <property type="molecule type" value="Genomic_DNA"/>
</dbReference>
<dbReference type="InterPro" id="IPR041238">
    <property type="entry name" value="Rap1a"/>
</dbReference>
<evidence type="ECO:0000259" key="1">
    <source>
        <dbReference type="Pfam" id="PF18602"/>
    </source>
</evidence>
<protein>
    <recommendedName>
        <fullName evidence="1">Rap1a immunity protein domain-containing protein</fullName>
    </recommendedName>
</protein>
<dbReference type="Pfam" id="PF18602">
    <property type="entry name" value="Rap1a"/>
    <property type="match status" value="1"/>
</dbReference>
<dbReference type="Gene3D" id="1.10.890.40">
    <property type="match status" value="1"/>
</dbReference>
<gene>
    <name evidence="2" type="ORF">CARN2_2030</name>
</gene>
<organism evidence="2">
    <name type="scientific">mine drainage metagenome</name>
    <dbReference type="NCBI Taxonomy" id="410659"/>
    <lineage>
        <taxon>unclassified sequences</taxon>
        <taxon>metagenomes</taxon>
        <taxon>ecological metagenomes</taxon>
    </lineage>
</organism>